<dbReference type="InterPro" id="IPR009678">
    <property type="entry name" value="Phage_tail_completion_R"/>
</dbReference>
<reference evidence="1 2" key="1">
    <citation type="submission" date="2017-06" db="EMBL/GenBank/DDBJ databases">
        <authorList>
            <consortium name="Pathogen Informatics"/>
        </authorList>
    </citation>
    <scope>NUCLEOTIDE SEQUENCE [LARGE SCALE GENOMIC DNA]</scope>
    <source>
        <strain evidence="1 2">NCTC13161</strain>
    </source>
</reference>
<protein>
    <submittedName>
        <fullName evidence="1">P2 phage tail completion protein R (GpR)</fullName>
    </submittedName>
</protein>
<name>A0A239SXI5_9BURK</name>
<dbReference type="KEGG" id="pspu:NA29_02130"/>
<dbReference type="Pfam" id="PF06891">
    <property type="entry name" value="P2_Phage_GpR"/>
    <property type="match status" value="1"/>
</dbReference>
<evidence type="ECO:0000313" key="2">
    <source>
        <dbReference type="Proteomes" id="UP000215126"/>
    </source>
</evidence>
<sequence length="150" mass="16848">MKKPNALRAALVENNPYLRQNPGKLHIFVDHGRLEASSEAGRLGSKGGSFRYSYTLNIIVTDYPYDSPTLMMPIIAWVRDWQPELLANPDRQRDGIKFEVDILNDAAADVSIEIQLTEAVDVQYVEGKPVASYRPEPMLSDQVRAFLGVD</sequence>
<dbReference type="OrthoDB" id="8564199at2"/>
<proteinExistence type="predicted"/>
<dbReference type="Proteomes" id="UP000215126">
    <property type="component" value="Chromosome 1"/>
</dbReference>
<dbReference type="EMBL" id="LT906435">
    <property type="protein sequence ID" value="SNU89538.1"/>
    <property type="molecule type" value="Genomic_DNA"/>
</dbReference>
<organism evidence="1 2">
    <name type="scientific">Pandoraea sputorum</name>
    <dbReference type="NCBI Taxonomy" id="93222"/>
    <lineage>
        <taxon>Bacteria</taxon>
        <taxon>Pseudomonadati</taxon>
        <taxon>Pseudomonadota</taxon>
        <taxon>Betaproteobacteria</taxon>
        <taxon>Burkholderiales</taxon>
        <taxon>Burkholderiaceae</taxon>
        <taxon>Pandoraea</taxon>
    </lineage>
</organism>
<gene>
    <name evidence="1" type="ORF">SAMEA4530655_04660</name>
</gene>
<dbReference type="AlphaFoldDB" id="A0A239SXI5"/>
<keyword evidence="2" id="KW-1185">Reference proteome</keyword>
<accession>A0A239SXI5</accession>
<dbReference type="GeneID" id="88097235"/>
<dbReference type="STRING" id="93222.NA29_02130"/>
<evidence type="ECO:0000313" key="1">
    <source>
        <dbReference type="EMBL" id="SNU89538.1"/>
    </source>
</evidence>
<dbReference type="RefSeq" id="WP_039393541.1">
    <property type="nucleotide sequence ID" value="NZ_CP010431.2"/>
</dbReference>